<accession>A0ABU4WHZ0</accession>
<dbReference type="InterPro" id="IPR016066">
    <property type="entry name" value="A-D-PHexomutase_CS"/>
</dbReference>
<evidence type="ECO:0000256" key="7">
    <source>
        <dbReference type="RuleBase" id="RU004326"/>
    </source>
</evidence>
<feature type="domain" description="Alpha-D-phosphohexomutase alpha/beta/alpha" evidence="10">
    <location>
        <begin position="153"/>
        <end position="247"/>
    </location>
</feature>
<protein>
    <submittedName>
        <fullName evidence="12">Phosphoglucosamine mutase</fullName>
    </submittedName>
</protein>
<evidence type="ECO:0000256" key="1">
    <source>
        <dbReference type="ARBA" id="ARBA00001946"/>
    </source>
</evidence>
<evidence type="ECO:0000256" key="4">
    <source>
        <dbReference type="ARBA" id="ARBA00022723"/>
    </source>
</evidence>
<gene>
    <name evidence="12" type="ORF">MOX91_08340</name>
</gene>
<dbReference type="Gene3D" id="3.30.310.50">
    <property type="entry name" value="Alpha-D-phosphohexomutase, C-terminal domain"/>
    <property type="match status" value="1"/>
</dbReference>
<dbReference type="PROSITE" id="PS00710">
    <property type="entry name" value="PGM_PMM"/>
    <property type="match status" value="1"/>
</dbReference>
<feature type="domain" description="Alpha-D-phosphohexomutase alpha/beta/alpha" evidence="11">
    <location>
        <begin position="254"/>
        <end position="357"/>
    </location>
</feature>
<dbReference type="Pfam" id="PF02880">
    <property type="entry name" value="PGM_PMM_III"/>
    <property type="match status" value="1"/>
</dbReference>
<sequence>MKYFGTDGIRGEYGGEHVNEAFFEGLGAAVSAHLQGKIKGRLPKIAIAGDTRFSSEPLKAAFCKGLRGVEVADFGVVPTPALAFGVLKEKADFGVMITASHNPYTDNGIKFFDENARKASDEAQEQIEKFFDEKISGSGAEASVKKVDMKSHYIAKMGSILPKGCLKGLKIALDCANGATAGISGEVLRGYGAEVVEIGISPDGKNINCNIGSEHPEALARLVKDSGAFIGLAHDGDGDRLVVCDENANKIAGECVMGLIAIEASRQNALKGGAIVTTIQSNVGMDESLKKRGVEVFRSGVGDRLVMRLMLEKGCEIGGENSGHYIFMDISPCGDGLAAAVKLLSTLLCLKIKVSEMSGVVSLYPSIQKALKVARKTPISETPTLSKTVEKIEREMSGNGRVLIRYSGTENKIRLLVEGKDSALNEKSMAELVKSVENDLQ</sequence>
<evidence type="ECO:0000256" key="3">
    <source>
        <dbReference type="ARBA" id="ARBA00022553"/>
    </source>
</evidence>
<evidence type="ECO:0000259" key="8">
    <source>
        <dbReference type="Pfam" id="PF00408"/>
    </source>
</evidence>
<feature type="domain" description="Alpha-D-phosphohexomutase C-terminal" evidence="8">
    <location>
        <begin position="371"/>
        <end position="433"/>
    </location>
</feature>
<feature type="domain" description="Alpha-D-phosphohexomutase alpha/beta/alpha" evidence="9">
    <location>
        <begin position="2"/>
        <end position="134"/>
    </location>
</feature>
<keyword evidence="13" id="KW-1185">Reference proteome</keyword>
<dbReference type="PANTHER" id="PTHR42946:SF1">
    <property type="entry name" value="PHOSPHOGLUCOMUTASE (ALPHA-D-GLUCOSE-1,6-BISPHOSPHATE-DEPENDENT)"/>
    <property type="match status" value="1"/>
</dbReference>
<dbReference type="InterPro" id="IPR005841">
    <property type="entry name" value="Alpha-D-phosphohexomutase_SF"/>
</dbReference>
<keyword evidence="6" id="KW-0413">Isomerase</keyword>
<evidence type="ECO:0000259" key="9">
    <source>
        <dbReference type="Pfam" id="PF02878"/>
    </source>
</evidence>
<dbReference type="InterPro" id="IPR005845">
    <property type="entry name" value="A-D-PHexomutase_a/b/a-II"/>
</dbReference>
<evidence type="ECO:0000313" key="12">
    <source>
        <dbReference type="EMBL" id="MDX8416177.1"/>
    </source>
</evidence>
<dbReference type="EMBL" id="JALBUT010000010">
    <property type="protein sequence ID" value="MDX8416177.1"/>
    <property type="molecule type" value="Genomic_DNA"/>
</dbReference>
<dbReference type="InterPro" id="IPR050060">
    <property type="entry name" value="Phosphoglucosamine_mutase"/>
</dbReference>
<evidence type="ECO:0000256" key="5">
    <source>
        <dbReference type="ARBA" id="ARBA00022842"/>
    </source>
</evidence>
<dbReference type="Pfam" id="PF02878">
    <property type="entry name" value="PGM_PMM_I"/>
    <property type="match status" value="1"/>
</dbReference>
<dbReference type="Pfam" id="PF00408">
    <property type="entry name" value="PGM_PMM_IV"/>
    <property type="match status" value="1"/>
</dbReference>
<dbReference type="InterPro" id="IPR005843">
    <property type="entry name" value="A-D-PHexomutase_C"/>
</dbReference>
<comment type="similarity">
    <text evidence="2 7">Belongs to the phosphohexose mutase family.</text>
</comment>
<dbReference type="PANTHER" id="PTHR42946">
    <property type="entry name" value="PHOSPHOHEXOSE MUTASE"/>
    <property type="match status" value="1"/>
</dbReference>
<keyword evidence="3" id="KW-0597">Phosphoprotein</keyword>
<keyword evidence="4 7" id="KW-0479">Metal-binding</keyword>
<proteinExistence type="inferred from homology"/>
<evidence type="ECO:0000259" key="10">
    <source>
        <dbReference type="Pfam" id="PF02879"/>
    </source>
</evidence>
<dbReference type="SUPFAM" id="SSF55957">
    <property type="entry name" value="Phosphoglucomutase, C-terminal domain"/>
    <property type="match status" value="1"/>
</dbReference>
<evidence type="ECO:0000259" key="11">
    <source>
        <dbReference type="Pfam" id="PF02880"/>
    </source>
</evidence>
<dbReference type="InterPro" id="IPR016055">
    <property type="entry name" value="A-D-PHexomutase_a/b/a-I/II/III"/>
</dbReference>
<organism evidence="12 13">
    <name type="scientific">Intestinicryptomonas porci</name>
    <dbReference type="NCBI Taxonomy" id="2926320"/>
    <lineage>
        <taxon>Bacteria</taxon>
        <taxon>Pseudomonadati</taxon>
        <taxon>Verrucomicrobiota</taxon>
        <taxon>Opitutia</taxon>
        <taxon>Opitutales</taxon>
        <taxon>Intestinicryptomonaceae</taxon>
        <taxon>Intestinicryptomonas</taxon>
    </lineage>
</organism>
<dbReference type="PRINTS" id="PR00509">
    <property type="entry name" value="PGMPMM"/>
</dbReference>
<comment type="cofactor">
    <cofactor evidence="1">
        <name>Mg(2+)</name>
        <dbReference type="ChEBI" id="CHEBI:18420"/>
    </cofactor>
</comment>
<dbReference type="Proteomes" id="UP001275932">
    <property type="component" value="Unassembled WGS sequence"/>
</dbReference>
<evidence type="ECO:0000256" key="2">
    <source>
        <dbReference type="ARBA" id="ARBA00010231"/>
    </source>
</evidence>
<dbReference type="InterPro" id="IPR036900">
    <property type="entry name" value="A-D-PHexomutase_C_sf"/>
</dbReference>
<dbReference type="InterPro" id="IPR005844">
    <property type="entry name" value="A-D-PHexomutase_a/b/a-I"/>
</dbReference>
<name>A0ABU4WHZ0_9BACT</name>
<comment type="caution">
    <text evidence="12">The sequence shown here is derived from an EMBL/GenBank/DDBJ whole genome shotgun (WGS) entry which is preliminary data.</text>
</comment>
<dbReference type="RefSeq" id="WP_370397632.1">
    <property type="nucleotide sequence ID" value="NZ_JALBUT010000010.1"/>
</dbReference>
<evidence type="ECO:0000256" key="6">
    <source>
        <dbReference type="ARBA" id="ARBA00023235"/>
    </source>
</evidence>
<reference evidence="12 13" key="1">
    <citation type="submission" date="2022-03" db="EMBL/GenBank/DDBJ databases">
        <title>Novel taxa within the pig intestine.</title>
        <authorList>
            <person name="Wylensek D."/>
            <person name="Bishof K."/>
            <person name="Afrizal A."/>
            <person name="Clavel T."/>
        </authorList>
    </citation>
    <scope>NUCLEOTIDE SEQUENCE [LARGE SCALE GENOMIC DNA]</scope>
    <source>
        <strain evidence="12 13">CLA-KB-P66</strain>
    </source>
</reference>
<dbReference type="SUPFAM" id="SSF53738">
    <property type="entry name" value="Phosphoglucomutase, first 3 domains"/>
    <property type="match status" value="3"/>
</dbReference>
<dbReference type="Gene3D" id="3.40.120.10">
    <property type="entry name" value="Alpha-D-Glucose-1,6-Bisphosphate, subunit A, domain 3"/>
    <property type="match status" value="3"/>
</dbReference>
<keyword evidence="5 7" id="KW-0460">Magnesium</keyword>
<evidence type="ECO:0000313" key="13">
    <source>
        <dbReference type="Proteomes" id="UP001275932"/>
    </source>
</evidence>
<dbReference type="InterPro" id="IPR005846">
    <property type="entry name" value="A-D-PHexomutase_a/b/a-III"/>
</dbReference>
<dbReference type="Pfam" id="PF02879">
    <property type="entry name" value="PGM_PMM_II"/>
    <property type="match status" value="1"/>
</dbReference>